<feature type="transmembrane region" description="Helical" evidence="7">
    <location>
        <begin position="16"/>
        <end position="36"/>
    </location>
</feature>
<dbReference type="GO" id="GO:0016740">
    <property type="term" value="F:transferase activity"/>
    <property type="evidence" value="ECO:0007669"/>
    <property type="project" value="UniProtKB-KW"/>
</dbReference>
<dbReference type="InterPro" id="IPR005490">
    <property type="entry name" value="LD_TPept_cat_dom"/>
</dbReference>
<feature type="active site" description="Nucleophile" evidence="6">
    <location>
        <position position="197"/>
    </location>
</feature>
<dbReference type="PANTHER" id="PTHR30582">
    <property type="entry name" value="L,D-TRANSPEPTIDASE"/>
    <property type="match status" value="1"/>
</dbReference>
<evidence type="ECO:0000313" key="9">
    <source>
        <dbReference type="EMBL" id="OGG26868.1"/>
    </source>
</evidence>
<evidence type="ECO:0000313" key="10">
    <source>
        <dbReference type="Proteomes" id="UP000176609"/>
    </source>
</evidence>
<organism evidence="9 10">
    <name type="scientific">Candidatus Gottesmanbacteria bacterium RIFCSPLOWO2_01_FULL_39_12b</name>
    <dbReference type="NCBI Taxonomy" id="1798388"/>
    <lineage>
        <taxon>Bacteria</taxon>
        <taxon>Candidatus Gottesmaniibacteriota</taxon>
    </lineage>
</organism>
<keyword evidence="7" id="KW-0472">Membrane</keyword>
<keyword evidence="7" id="KW-0812">Transmembrane</keyword>
<dbReference type="PROSITE" id="PS52029">
    <property type="entry name" value="LD_TPASE"/>
    <property type="match status" value="1"/>
</dbReference>
<dbReference type="EMBL" id="MFJR01000007">
    <property type="protein sequence ID" value="OGG26868.1"/>
    <property type="molecule type" value="Genomic_DNA"/>
</dbReference>
<evidence type="ECO:0000256" key="3">
    <source>
        <dbReference type="ARBA" id="ARBA00022960"/>
    </source>
</evidence>
<evidence type="ECO:0000256" key="6">
    <source>
        <dbReference type="PROSITE-ProRule" id="PRU01373"/>
    </source>
</evidence>
<evidence type="ECO:0000256" key="7">
    <source>
        <dbReference type="SAM" id="Phobius"/>
    </source>
</evidence>
<keyword evidence="3 6" id="KW-0133">Cell shape</keyword>
<accession>A0A1F6AQC8</accession>
<evidence type="ECO:0000259" key="8">
    <source>
        <dbReference type="PROSITE" id="PS52029"/>
    </source>
</evidence>
<dbReference type="GO" id="GO:0071555">
    <property type="term" value="P:cell wall organization"/>
    <property type="evidence" value="ECO:0007669"/>
    <property type="project" value="UniProtKB-UniRule"/>
</dbReference>
<keyword evidence="2" id="KW-0808">Transferase</keyword>
<evidence type="ECO:0000256" key="2">
    <source>
        <dbReference type="ARBA" id="ARBA00022679"/>
    </source>
</evidence>
<name>A0A1F6AQC8_9BACT</name>
<comment type="caution">
    <text evidence="9">The sequence shown here is derived from an EMBL/GenBank/DDBJ whole genome shotgun (WGS) entry which is preliminary data.</text>
</comment>
<dbReference type="Gene3D" id="2.40.440.10">
    <property type="entry name" value="L,D-transpeptidase catalytic domain-like"/>
    <property type="match status" value="1"/>
</dbReference>
<dbReference type="AlphaFoldDB" id="A0A1F6AQC8"/>
<dbReference type="GO" id="GO:0018104">
    <property type="term" value="P:peptidoglycan-protein cross-linking"/>
    <property type="evidence" value="ECO:0007669"/>
    <property type="project" value="TreeGrafter"/>
</dbReference>
<dbReference type="UniPathway" id="UPA00219"/>
<dbReference type="GO" id="GO:0005576">
    <property type="term" value="C:extracellular region"/>
    <property type="evidence" value="ECO:0007669"/>
    <property type="project" value="TreeGrafter"/>
</dbReference>
<reference evidence="9 10" key="1">
    <citation type="journal article" date="2016" name="Nat. Commun.">
        <title>Thousands of microbial genomes shed light on interconnected biogeochemical processes in an aquifer system.</title>
        <authorList>
            <person name="Anantharaman K."/>
            <person name="Brown C.T."/>
            <person name="Hug L.A."/>
            <person name="Sharon I."/>
            <person name="Castelle C.J."/>
            <person name="Probst A.J."/>
            <person name="Thomas B.C."/>
            <person name="Singh A."/>
            <person name="Wilkins M.J."/>
            <person name="Karaoz U."/>
            <person name="Brodie E.L."/>
            <person name="Williams K.H."/>
            <person name="Hubbard S.S."/>
            <person name="Banfield J.F."/>
        </authorList>
    </citation>
    <scope>NUCLEOTIDE SEQUENCE [LARGE SCALE GENOMIC DNA]</scope>
</reference>
<evidence type="ECO:0000256" key="1">
    <source>
        <dbReference type="ARBA" id="ARBA00004752"/>
    </source>
</evidence>
<evidence type="ECO:0000256" key="4">
    <source>
        <dbReference type="ARBA" id="ARBA00022984"/>
    </source>
</evidence>
<keyword evidence="4 6" id="KW-0573">Peptidoglycan synthesis</keyword>
<sequence>MAKRRLNKKRFPKKSLFFLLKWLLFSCFIIIGLFLFNNFFGKSTICANSITCIKELSGAYQYGKESVFMDRTVNSPQYIADSYPSYQVLGETTELKHIYVDLQRQRLMAFEGDKKVMEFPVSTGKWYPTPVGEFKIWIKLRYAHMAGGNPSDGTYYNLYNVPYTMFYSGANASAARGFSLHGAYWHNNFGYPMSHGCVNIRPEDAKKLYYWAGPITEGDTTRHASDSNPGTSITIFGQAPI</sequence>
<evidence type="ECO:0000256" key="5">
    <source>
        <dbReference type="ARBA" id="ARBA00023316"/>
    </source>
</evidence>
<gene>
    <name evidence="9" type="ORF">A2960_01765</name>
</gene>
<dbReference type="GO" id="GO:0008360">
    <property type="term" value="P:regulation of cell shape"/>
    <property type="evidence" value="ECO:0007669"/>
    <property type="project" value="UniProtKB-UniRule"/>
</dbReference>
<dbReference type="GO" id="GO:0071972">
    <property type="term" value="F:peptidoglycan L,D-transpeptidase activity"/>
    <property type="evidence" value="ECO:0007669"/>
    <property type="project" value="TreeGrafter"/>
</dbReference>
<dbReference type="InterPro" id="IPR050979">
    <property type="entry name" value="LD-transpeptidase"/>
</dbReference>
<dbReference type="InterPro" id="IPR038063">
    <property type="entry name" value="Transpep_catalytic_dom"/>
</dbReference>
<feature type="domain" description="L,D-TPase catalytic" evidence="8">
    <location>
        <begin position="96"/>
        <end position="236"/>
    </location>
</feature>
<feature type="active site" description="Proton donor/acceptor" evidence="6">
    <location>
        <position position="181"/>
    </location>
</feature>
<keyword evidence="7" id="KW-1133">Transmembrane helix</keyword>
<proteinExistence type="predicted"/>
<dbReference type="PANTHER" id="PTHR30582:SF2">
    <property type="entry name" value="L,D-TRANSPEPTIDASE YCIB-RELATED"/>
    <property type="match status" value="1"/>
</dbReference>
<protein>
    <recommendedName>
        <fullName evidence="8">L,D-TPase catalytic domain-containing protein</fullName>
    </recommendedName>
</protein>
<dbReference type="Proteomes" id="UP000176609">
    <property type="component" value="Unassembled WGS sequence"/>
</dbReference>
<dbReference type="CDD" id="cd16913">
    <property type="entry name" value="YkuD_like"/>
    <property type="match status" value="1"/>
</dbReference>
<comment type="pathway">
    <text evidence="1 6">Cell wall biogenesis; peptidoglycan biosynthesis.</text>
</comment>
<keyword evidence="5 6" id="KW-0961">Cell wall biogenesis/degradation</keyword>
<dbReference type="Pfam" id="PF03734">
    <property type="entry name" value="YkuD"/>
    <property type="match status" value="1"/>
</dbReference>
<dbReference type="SUPFAM" id="SSF141523">
    <property type="entry name" value="L,D-transpeptidase catalytic domain-like"/>
    <property type="match status" value="1"/>
</dbReference>